<dbReference type="Proteomes" id="UP001060330">
    <property type="component" value="Chromosome"/>
</dbReference>
<dbReference type="GO" id="GO:0003676">
    <property type="term" value="F:nucleic acid binding"/>
    <property type="evidence" value="ECO:0007669"/>
    <property type="project" value="InterPro"/>
</dbReference>
<gene>
    <name evidence="3" type="ORF">NXX45_13485</name>
    <name evidence="4" type="ORF">NXX45_13520</name>
</gene>
<dbReference type="PANTHER" id="PTHR30547">
    <property type="entry name" value="UNCHARACTERIZED PROTEIN YHCG-RELATED"/>
    <property type="match status" value="1"/>
</dbReference>
<evidence type="ECO:0000259" key="1">
    <source>
        <dbReference type="Pfam" id="PF06250"/>
    </source>
</evidence>
<evidence type="ECO:0000313" key="5">
    <source>
        <dbReference type="Proteomes" id="UP001060330"/>
    </source>
</evidence>
<evidence type="ECO:0000313" key="4">
    <source>
        <dbReference type="EMBL" id="UVR54762.1"/>
    </source>
</evidence>
<organism evidence="4 5">
    <name type="scientific">Bacteroides fragilis</name>
    <dbReference type="NCBI Taxonomy" id="817"/>
    <lineage>
        <taxon>Bacteria</taxon>
        <taxon>Pseudomonadati</taxon>
        <taxon>Bacteroidota</taxon>
        <taxon>Bacteroidia</taxon>
        <taxon>Bacteroidales</taxon>
        <taxon>Bacteroidaceae</taxon>
        <taxon>Bacteroides</taxon>
    </lineage>
</organism>
<evidence type="ECO:0000259" key="2">
    <source>
        <dbReference type="Pfam" id="PF17761"/>
    </source>
</evidence>
<dbReference type="EMBL" id="CP103216">
    <property type="protein sequence ID" value="UVR54757.1"/>
    <property type="molecule type" value="Genomic_DNA"/>
</dbReference>
<sequence length="354" mass="42234">MRTNYWNDMVTNGEITKGISTLYDTINQIIEEARAAVYRTANITMVRAYWHIGRVIVEDEQKGKERAEYGKQVLKQLSQKLTKKHGRGFDESNLRHMRNFYLVYPKCDALRPELSWTHYRLLLKVGNEQARLFYMQETIDCNWSTRTLERQIGNLYYERMLMSHNTQIVKDEAAEKEIRQEPKDIIKDPYVLEFLGLKDNTDFRENELEQAIIDKLQNFLQELGKGFAFVGRQYRLTTDTGKHFYADLVFYNYILKFFLIIDLKAEPLTHQDIGQMDMYVRYFEDKMRQETDNPTIGLILCTEKDKTIVKYSLLNDSNQIFASKYMLYLPTEQELKKEIERQRVQIEQERKLNQ</sequence>
<dbReference type="InterPro" id="IPR009362">
    <property type="entry name" value="YhcG_C"/>
</dbReference>
<dbReference type="Gene3D" id="3.40.1350.10">
    <property type="match status" value="1"/>
</dbReference>
<dbReference type="Pfam" id="PF17761">
    <property type="entry name" value="DUF1016_N"/>
    <property type="match status" value="1"/>
</dbReference>
<dbReference type="AlphaFoldDB" id="A0AAQ2NAL8"/>
<name>A0AAQ2NAL8_BACFG</name>
<proteinExistence type="predicted"/>
<protein>
    <submittedName>
        <fullName evidence="4">PDDEXK nuclease domain-containing protein</fullName>
    </submittedName>
</protein>
<dbReference type="Pfam" id="PF06250">
    <property type="entry name" value="YhcG_C"/>
    <property type="match status" value="1"/>
</dbReference>
<dbReference type="InterPro" id="IPR011856">
    <property type="entry name" value="tRNA_endonuc-like_dom_sf"/>
</dbReference>
<dbReference type="PANTHER" id="PTHR30547:SF5">
    <property type="entry name" value="NUCLEASE YHCG-RELATED"/>
    <property type="match status" value="1"/>
</dbReference>
<dbReference type="InterPro" id="IPR041527">
    <property type="entry name" value="YhcG_N"/>
</dbReference>
<feature type="domain" description="YhcG PDDEXK nuclease" evidence="1">
    <location>
        <begin position="184"/>
        <end position="339"/>
    </location>
</feature>
<evidence type="ECO:0000313" key="3">
    <source>
        <dbReference type="EMBL" id="UVR54757.1"/>
    </source>
</evidence>
<dbReference type="EMBL" id="CP103216">
    <property type="protein sequence ID" value="UVR54762.1"/>
    <property type="molecule type" value="Genomic_DNA"/>
</dbReference>
<reference evidence="4" key="1">
    <citation type="submission" date="2022-08" db="EMBL/GenBank/DDBJ databases">
        <title>Genome Sequencing of Bacteroides fragilis Group Isolates with Nanopore Technology.</title>
        <authorList>
            <person name="Tisza M.J."/>
            <person name="Smith D."/>
            <person name="Dekker J.P."/>
        </authorList>
    </citation>
    <scope>NUCLEOTIDE SEQUENCE</scope>
    <source>
        <strain evidence="4">BFG-70</strain>
    </source>
</reference>
<feature type="domain" description="YhcG N-terminal" evidence="2">
    <location>
        <begin position="26"/>
        <end position="159"/>
    </location>
</feature>
<dbReference type="InterPro" id="IPR053148">
    <property type="entry name" value="PD-DEXK-like_domain"/>
</dbReference>
<accession>A0AAQ2NAL8</accession>